<sequence>MLPAVARVNPLSSDLKSADPAFSLLNGKKIGSIEMPKESLKIAKDDWYDYYNVRYGNRSRDAMGSEAAIVCCSEWCRAAVNGMQTFGAWAQGRALTQRGCSGGVAPLLRSDRRTIYSIPVYSVHCFSGT</sequence>
<dbReference type="EMBL" id="AP024429">
    <property type="protein sequence ID" value="BCR99852.1"/>
    <property type="molecule type" value="Genomic_DNA"/>
</dbReference>
<name>A0A7R7WBD4_ASPKA</name>
<proteinExistence type="predicted"/>
<reference evidence="1" key="2">
    <citation type="submission" date="2021-02" db="EMBL/GenBank/DDBJ databases">
        <title>Aspergillus luchuensis mut. kawachii IFO 4304 genome sequence.</title>
        <authorList>
            <person name="Mori K."/>
            <person name="Kadooka C."/>
            <person name="Goto M."/>
            <person name="Futagami T."/>
        </authorList>
    </citation>
    <scope>NUCLEOTIDE SEQUENCE</scope>
    <source>
        <strain evidence="1">IFO 4308</strain>
    </source>
</reference>
<organism evidence="1 2">
    <name type="scientific">Aspergillus kawachii</name>
    <name type="common">White koji mold</name>
    <name type="synonym">Aspergillus awamori var. kawachi</name>
    <dbReference type="NCBI Taxonomy" id="1069201"/>
    <lineage>
        <taxon>Eukaryota</taxon>
        <taxon>Fungi</taxon>
        <taxon>Dikarya</taxon>
        <taxon>Ascomycota</taxon>
        <taxon>Pezizomycotina</taxon>
        <taxon>Eurotiomycetes</taxon>
        <taxon>Eurotiomycetidae</taxon>
        <taxon>Eurotiales</taxon>
        <taxon>Aspergillaceae</taxon>
        <taxon>Aspergillus</taxon>
        <taxon>Aspergillus subgen. Circumdati</taxon>
    </lineage>
</organism>
<reference evidence="1" key="1">
    <citation type="submission" date="2021-01" db="EMBL/GenBank/DDBJ databases">
        <authorList>
            <consortium name="Aspergillus luchuensis mut. kawachii IFO 4304 genome sequencing consortium"/>
            <person name="Kazuki M."/>
            <person name="Futagami T."/>
        </authorList>
    </citation>
    <scope>NUCLEOTIDE SEQUENCE</scope>
    <source>
        <strain evidence="1">IFO 4308</strain>
    </source>
</reference>
<dbReference type="RefSeq" id="XP_041543615.1">
    <property type="nucleotide sequence ID" value="XM_041689984.1"/>
</dbReference>
<dbReference type="GeneID" id="64961174"/>
<protein>
    <submittedName>
        <fullName evidence="1">Uncharacterized protein</fullName>
    </submittedName>
</protein>
<gene>
    <name evidence="1" type="ORF">AKAW2_50194S</name>
</gene>
<dbReference type="KEGG" id="aluc:AKAW2_50194S"/>
<evidence type="ECO:0000313" key="1">
    <source>
        <dbReference type="EMBL" id="BCR99852.1"/>
    </source>
</evidence>
<dbReference type="AlphaFoldDB" id="A0A7R7WBD4"/>
<accession>A0A7R7WBD4</accession>
<dbReference type="Proteomes" id="UP000661280">
    <property type="component" value="Chromosome 5"/>
</dbReference>
<keyword evidence="2" id="KW-1185">Reference proteome</keyword>
<evidence type="ECO:0000313" key="2">
    <source>
        <dbReference type="Proteomes" id="UP000661280"/>
    </source>
</evidence>